<dbReference type="Pfam" id="PF04539">
    <property type="entry name" value="Sigma70_r3"/>
    <property type="match status" value="1"/>
</dbReference>
<dbReference type="OrthoDB" id="9809557at2"/>
<evidence type="ECO:0000256" key="5">
    <source>
        <dbReference type="ARBA" id="ARBA00023163"/>
    </source>
</evidence>
<evidence type="ECO:0000259" key="7">
    <source>
        <dbReference type="PROSITE" id="PS00715"/>
    </source>
</evidence>
<feature type="domain" description="RNA polymerase sigma-70" evidence="8">
    <location>
        <begin position="289"/>
        <end position="315"/>
    </location>
</feature>
<organism evidence="9 10">
    <name type="scientific">Cryobacterium cryoconiti</name>
    <dbReference type="NCBI Taxonomy" id="1259239"/>
    <lineage>
        <taxon>Bacteria</taxon>
        <taxon>Bacillati</taxon>
        <taxon>Actinomycetota</taxon>
        <taxon>Actinomycetes</taxon>
        <taxon>Micrococcales</taxon>
        <taxon>Microbacteriaceae</taxon>
        <taxon>Cryobacterium</taxon>
    </lineage>
</organism>
<dbReference type="SUPFAM" id="SSF88659">
    <property type="entry name" value="Sigma3 and sigma4 domains of RNA polymerase sigma factors"/>
    <property type="match status" value="2"/>
</dbReference>
<dbReference type="InterPro" id="IPR009042">
    <property type="entry name" value="RNA_pol_sigma70_r1_2"/>
</dbReference>
<sequence>MPDSDPAQPSWTAAPPVFVPRPTTARFGRGSTDTFGFYLRKIGRVALLSAEEEVDLGRRMEVGLFAAVRLAGGIADPVLTRDLIWLARDGDRSKTRFVEANLRLVVSVAKQYSGRRIPIMDLIQDGNLGLLRAVEKFDYTTGYKFSTYGVWWIRQAIHRGMVGAARTIRIPLHAVEKLNKVKRIRSDLTGILYREPTLAELAKACGAPMADVRTLLDWDVEPISLDMPIGDGAGDISELIMDDDLPQPEEYAALALRRSDITFHLDALPTRERMILEARFGLNGEQPRTLDQIAIREGVTRERIRQIEKRALAMMRTPALELYLRE</sequence>
<dbReference type="GO" id="GO:0016987">
    <property type="term" value="F:sigma factor activity"/>
    <property type="evidence" value="ECO:0007669"/>
    <property type="project" value="UniProtKB-KW"/>
</dbReference>
<evidence type="ECO:0000256" key="3">
    <source>
        <dbReference type="ARBA" id="ARBA00023082"/>
    </source>
</evidence>
<dbReference type="PROSITE" id="PS00715">
    <property type="entry name" value="SIGMA70_1"/>
    <property type="match status" value="1"/>
</dbReference>
<evidence type="ECO:0000313" key="10">
    <source>
        <dbReference type="Proteomes" id="UP000297472"/>
    </source>
</evidence>
<dbReference type="GO" id="GO:0006352">
    <property type="term" value="P:DNA-templated transcription initiation"/>
    <property type="evidence" value="ECO:0007669"/>
    <property type="project" value="InterPro"/>
</dbReference>
<dbReference type="PANTHER" id="PTHR30603">
    <property type="entry name" value="RNA POLYMERASE SIGMA FACTOR RPO"/>
    <property type="match status" value="1"/>
</dbReference>
<keyword evidence="3 6" id="KW-0731">Sigma factor</keyword>
<dbReference type="Pfam" id="PF04542">
    <property type="entry name" value="Sigma70_r2"/>
    <property type="match status" value="1"/>
</dbReference>
<evidence type="ECO:0000256" key="2">
    <source>
        <dbReference type="ARBA" id="ARBA00023015"/>
    </source>
</evidence>
<gene>
    <name evidence="9" type="ORF">E3T49_14310</name>
</gene>
<dbReference type="Pfam" id="PF04545">
    <property type="entry name" value="Sigma70_r4"/>
    <property type="match status" value="1"/>
</dbReference>
<comment type="caution">
    <text evidence="9">The sequence shown here is derived from an EMBL/GenBank/DDBJ whole genome shotgun (WGS) entry which is preliminary data.</text>
</comment>
<keyword evidence="4 6" id="KW-0238">DNA-binding</keyword>
<comment type="function">
    <text evidence="6">Sigma factors are initiation factors that promote the attachment of RNA polymerase to specific initiation sites and are then released.</text>
</comment>
<keyword evidence="5 6" id="KW-0804">Transcription</keyword>
<comment type="similarity">
    <text evidence="1 6">Belongs to the sigma-70 factor family.</text>
</comment>
<dbReference type="InterPro" id="IPR036388">
    <property type="entry name" value="WH-like_DNA-bd_sf"/>
</dbReference>
<dbReference type="InterPro" id="IPR007630">
    <property type="entry name" value="RNA_pol_sigma70_r4"/>
</dbReference>
<dbReference type="InterPro" id="IPR013325">
    <property type="entry name" value="RNA_pol_sigma_r2"/>
</dbReference>
<evidence type="ECO:0000256" key="1">
    <source>
        <dbReference type="ARBA" id="ARBA00007788"/>
    </source>
</evidence>
<dbReference type="PANTHER" id="PTHR30603:SF60">
    <property type="entry name" value="RNA POLYMERASE SIGMA FACTOR RPOD"/>
    <property type="match status" value="1"/>
</dbReference>
<keyword evidence="10" id="KW-1185">Reference proteome</keyword>
<protein>
    <recommendedName>
        <fullName evidence="6">RNA polymerase sigma factor</fullName>
    </recommendedName>
</protein>
<dbReference type="CDD" id="cd06171">
    <property type="entry name" value="Sigma70_r4"/>
    <property type="match status" value="1"/>
</dbReference>
<accession>A0A4Y8JW76</accession>
<feature type="domain" description="RNA polymerase sigma-70" evidence="7">
    <location>
        <begin position="121"/>
        <end position="134"/>
    </location>
</feature>
<dbReference type="EMBL" id="SOHA01000040">
    <property type="protein sequence ID" value="TFD27054.1"/>
    <property type="molecule type" value="Genomic_DNA"/>
</dbReference>
<dbReference type="InterPro" id="IPR013324">
    <property type="entry name" value="RNA_pol_sigma_r3/r4-like"/>
</dbReference>
<dbReference type="AlphaFoldDB" id="A0A4Y8JW76"/>
<evidence type="ECO:0000259" key="8">
    <source>
        <dbReference type="PROSITE" id="PS00716"/>
    </source>
</evidence>
<reference evidence="9 10" key="1">
    <citation type="submission" date="2019-03" db="EMBL/GenBank/DDBJ databases">
        <title>Genomics of glacier-inhabiting Cryobacterium strains.</title>
        <authorList>
            <person name="Liu Q."/>
            <person name="Xin Y.-H."/>
        </authorList>
    </citation>
    <scope>NUCLEOTIDE SEQUENCE [LARGE SCALE GENOMIC DNA]</scope>
    <source>
        <strain evidence="9 10">TMT1-51</strain>
    </source>
</reference>
<dbReference type="PRINTS" id="PR00046">
    <property type="entry name" value="SIGMA70FCT"/>
</dbReference>
<dbReference type="Gene3D" id="1.10.601.10">
    <property type="entry name" value="RNA Polymerase Primary Sigma Factor"/>
    <property type="match status" value="1"/>
</dbReference>
<dbReference type="InterPro" id="IPR007627">
    <property type="entry name" value="RNA_pol_sigma70_r2"/>
</dbReference>
<name>A0A4Y8JW76_9MICO</name>
<evidence type="ECO:0000256" key="4">
    <source>
        <dbReference type="ARBA" id="ARBA00023125"/>
    </source>
</evidence>
<dbReference type="NCBIfam" id="TIGR02937">
    <property type="entry name" value="sigma70-ECF"/>
    <property type="match status" value="1"/>
</dbReference>
<dbReference type="Gene3D" id="1.10.10.10">
    <property type="entry name" value="Winged helix-like DNA-binding domain superfamily/Winged helix DNA-binding domain"/>
    <property type="match status" value="2"/>
</dbReference>
<evidence type="ECO:0000256" key="6">
    <source>
        <dbReference type="RuleBase" id="RU362124"/>
    </source>
</evidence>
<dbReference type="Proteomes" id="UP000297472">
    <property type="component" value="Unassembled WGS sequence"/>
</dbReference>
<proteinExistence type="inferred from homology"/>
<dbReference type="InterPro" id="IPR050239">
    <property type="entry name" value="Sigma-70_RNA_pol_init_factors"/>
</dbReference>
<dbReference type="GO" id="GO:0003677">
    <property type="term" value="F:DNA binding"/>
    <property type="evidence" value="ECO:0007669"/>
    <property type="project" value="UniProtKB-KW"/>
</dbReference>
<dbReference type="InterPro" id="IPR014284">
    <property type="entry name" value="RNA_pol_sigma-70_dom"/>
</dbReference>
<keyword evidence="2 6" id="KW-0805">Transcription regulation</keyword>
<dbReference type="InterPro" id="IPR000943">
    <property type="entry name" value="RNA_pol_sigma70"/>
</dbReference>
<dbReference type="SUPFAM" id="SSF88946">
    <property type="entry name" value="Sigma2 domain of RNA polymerase sigma factors"/>
    <property type="match status" value="1"/>
</dbReference>
<dbReference type="InterPro" id="IPR007624">
    <property type="entry name" value="RNA_pol_sigma70_r3"/>
</dbReference>
<dbReference type="PROSITE" id="PS00716">
    <property type="entry name" value="SIGMA70_2"/>
    <property type="match status" value="1"/>
</dbReference>
<evidence type="ECO:0000313" key="9">
    <source>
        <dbReference type="EMBL" id="TFD27054.1"/>
    </source>
</evidence>
<dbReference type="Pfam" id="PF00140">
    <property type="entry name" value="Sigma70_r1_2"/>
    <property type="match status" value="1"/>
</dbReference>